<dbReference type="PANTHER" id="PTHR34858">
    <property type="entry name" value="CYSO-CYSTEINE PEPTIDASE"/>
    <property type="match status" value="1"/>
</dbReference>
<dbReference type="GO" id="GO:0008270">
    <property type="term" value="F:zinc ion binding"/>
    <property type="evidence" value="ECO:0007669"/>
    <property type="project" value="TreeGrafter"/>
</dbReference>
<gene>
    <name evidence="10" type="ORF">OSH02_17565</name>
</gene>
<dbReference type="GO" id="GO:0006508">
    <property type="term" value="P:proteolysis"/>
    <property type="evidence" value="ECO:0007669"/>
    <property type="project" value="UniProtKB-KW"/>
</dbReference>
<dbReference type="PROSITE" id="PS50249">
    <property type="entry name" value="MPN"/>
    <property type="match status" value="1"/>
</dbReference>
<dbReference type="RefSeq" id="WP_026484680.1">
    <property type="nucleotide sequence ID" value="NZ_JAPKNB010000016.1"/>
</dbReference>
<evidence type="ECO:0000256" key="3">
    <source>
        <dbReference type="ARBA" id="ARBA00022723"/>
    </source>
</evidence>
<dbReference type="InterPro" id="IPR000064">
    <property type="entry name" value="NLP_P60_dom"/>
</dbReference>
<dbReference type="GO" id="GO:0008234">
    <property type="term" value="F:cysteine-type peptidase activity"/>
    <property type="evidence" value="ECO:0007669"/>
    <property type="project" value="UniProtKB-KW"/>
</dbReference>
<proteinExistence type="inferred from homology"/>
<dbReference type="AlphaFoldDB" id="A0AAW5VVI5"/>
<dbReference type="Pfam" id="PF00877">
    <property type="entry name" value="NLPC_P60"/>
    <property type="match status" value="1"/>
</dbReference>
<evidence type="ECO:0000256" key="6">
    <source>
        <dbReference type="ARBA" id="ARBA00022833"/>
    </source>
</evidence>
<protein>
    <submittedName>
        <fullName evidence="10">C40 family peptidase</fullName>
    </submittedName>
</protein>
<dbReference type="CDD" id="cd08073">
    <property type="entry name" value="MPN_NLPC_P60"/>
    <property type="match status" value="1"/>
</dbReference>
<feature type="domain" description="MPN" evidence="8">
    <location>
        <begin position="1"/>
        <end position="124"/>
    </location>
</feature>
<dbReference type="SUPFAM" id="SSF54001">
    <property type="entry name" value="Cysteine proteinases"/>
    <property type="match status" value="1"/>
</dbReference>
<keyword evidence="4" id="KW-0378">Hydrolase</keyword>
<dbReference type="Proteomes" id="UP001208074">
    <property type="component" value="Unassembled WGS sequence"/>
</dbReference>
<keyword evidence="5" id="KW-0788">Thiol protease</keyword>
<evidence type="ECO:0000256" key="7">
    <source>
        <dbReference type="ARBA" id="ARBA00023049"/>
    </source>
</evidence>
<evidence type="ECO:0000256" key="5">
    <source>
        <dbReference type="ARBA" id="ARBA00022807"/>
    </source>
</evidence>
<evidence type="ECO:0000313" key="10">
    <source>
        <dbReference type="EMBL" id="MCX5567183.1"/>
    </source>
</evidence>
<comment type="similarity">
    <text evidence="1">Belongs to the peptidase C40 family.</text>
</comment>
<dbReference type="PROSITE" id="PS51935">
    <property type="entry name" value="NLPC_P60"/>
    <property type="match status" value="1"/>
</dbReference>
<keyword evidence="2" id="KW-0645">Protease</keyword>
<evidence type="ECO:0000259" key="9">
    <source>
        <dbReference type="PROSITE" id="PS51935"/>
    </source>
</evidence>
<evidence type="ECO:0000313" key="11">
    <source>
        <dbReference type="Proteomes" id="UP001208074"/>
    </source>
</evidence>
<dbReference type="Gene3D" id="3.90.1720.10">
    <property type="entry name" value="endopeptidase domain like (from Nostoc punctiforme)"/>
    <property type="match status" value="1"/>
</dbReference>
<evidence type="ECO:0000256" key="1">
    <source>
        <dbReference type="ARBA" id="ARBA00007074"/>
    </source>
</evidence>
<comment type="caution">
    <text evidence="10">The sequence shown here is derived from an EMBL/GenBank/DDBJ whole genome shotgun (WGS) entry which is preliminary data.</text>
</comment>
<dbReference type="Gene3D" id="3.40.140.10">
    <property type="entry name" value="Cytidine Deaminase, domain 2"/>
    <property type="match status" value="1"/>
</dbReference>
<evidence type="ECO:0000259" key="8">
    <source>
        <dbReference type="PROSITE" id="PS50249"/>
    </source>
</evidence>
<evidence type="ECO:0000256" key="2">
    <source>
        <dbReference type="ARBA" id="ARBA00022670"/>
    </source>
</evidence>
<dbReference type="Pfam" id="PF14464">
    <property type="entry name" value="Prok-JAB"/>
    <property type="match status" value="1"/>
</dbReference>
<dbReference type="InterPro" id="IPR051929">
    <property type="entry name" value="VirAsm_ModProt"/>
</dbReference>
<accession>A0AAW5VVI5</accession>
<dbReference type="SUPFAM" id="SSF102712">
    <property type="entry name" value="JAB1/MPN domain"/>
    <property type="match status" value="1"/>
</dbReference>
<name>A0AAW5VVI5_9BURK</name>
<dbReference type="InterPro" id="IPR028090">
    <property type="entry name" value="JAB_dom_prok"/>
</dbReference>
<reference evidence="10" key="1">
    <citation type="submission" date="2022-11" db="EMBL/GenBank/DDBJ databases">
        <title>Biodiversity and phylogenetic relationships of bacteria.</title>
        <authorList>
            <person name="Machado R.A.R."/>
            <person name="Bhat A."/>
            <person name="Loulou A."/>
            <person name="Kallel S."/>
        </authorList>
    </citation>
    <scope>NUCLEOTIDE SEQUENCE</scope>
    <source>
        <strain evidence="10">DSM 16503</strain>
    </source>
</reference>
<sequence length="260" mass="29303">MNKKTIEAINAHALAEYPREAVGFVVAKGRKEMYVPGVNVAAEPEDYFATRPQDWVQAQEQGELIAFVHSHPNMPAVPSQADRVACEAMAEHVKPLEWLIVSVMPGDDGPRIEGMESFCPEGYQAPLIGRQFYHGVLDCYTLIQDFYRRERAIALPDFERGDGWWEGGDELYLDNFAEAGFVEVEDGPKTGDVILMQLRSERVNHAGIYLGAEPLAEASYLHPVPDAMLHHAYGYLSERVPYGGYWAQITRKIIRHKELL</sequence>
<dbReference type="PANTHER" id="PTHR34858:SF1">
    <property type="entry name" value="CYSO-CYSTEINE PEPTIDASE"/>
    <property type="match status" value="1"/>
</dbReference>
<evidence type="ECO:0000256" key="4">
    <source>
        <dbReference type="ARBA" id="ARBA00022801"/>
    </source>
</evidence>
<dbReference type="EMBL" id="JAPKNB010000016">
    <property type="protein sequence ID" value="MCX5567183.1"/>
    <property type="molecule type" value="Genomic_DNA"/>
</dbReference>
<dbReference type="GO" id="GO:0008235">
    <property type="term" value="F:metalloexopeptidase activity"/>
    <property type="evidence" value="ECO:0007669"/>
    <property type="project" value="TreeGrafter"/>
</dbReference>
<keyword evidence="7" id="KW-0482">Metalloprotease</keyword>
<dbReference type="InterPro" id="IPR037518">
    <property type="entry name" value="MPN"/>
</dbReference>
<organism evidence="10 11">
    <name type="scientific">Alcaligenes phenolicus</name>
    <dbReference type="NCBI Taxonomy" id="232846"/>
    <lineage>
        <taxon>Bacteria</taxon>
        <taxon>Pseudomonadati</taxon>
        <taxon>Pseudomonadota</taxon>
        <taxon>Betaproteobacteria</taxon>
        <taxon>Burkholderiales</taxon>
        <taxon>Alcaligenaceae</taxon>
        <taxon>Alcaligenes</taxon>
    </lineage>
</organism>
<keyword evidence="6" id="KW-0862">Zinc</keyword>
<dbReference type="InterPro" id="IPR038765">
    <property type="entry name" value="Papain-like_cys_pep_sf"/>
</dbReference>
<keyword evidence="3" id="KW-0479">Metal-binding</keyword>
<feature type="domain" description="NlpC/P60" evidence="9">
    <location>
        <begin position="109"/>
        <end position="257"/>
    </location>
</feature>